<dbReference type="RefSeq" id="WP_380564808.1">
    <property type="nucleotide sequence ID" value="NZ_JBEUKS010000004.1"/>
</dbReference>
<feature type="transmembrane region" description="Helical" evidence="10">
    <location>
        <begin position="191"/>
        <end position="209"/>
    </location>
</feature>
<feature type="transmembrane region" description="Helical" evidence="10">
    <location>
        <begin position="305"/>
        <end position="325"/>
    </location>
</feature>
<dbReference type="Pfam" id="PF05425">
    <property type="entry name" value="CopD"/>
    <property type="match status" value="1"/>
</dbReference>
<feature type="compositionally biased region" description="Low complexity" evidence="9">
    <location>
        <begin position="459"/>
        <end position="471"/>
    </location>
</feature>
<evidence type="ECO:0000256" key="10">
    <source>
        <dbReference type="SAM" id="Phobius"/>
    </source>
</evidence>
<dbReference type="InterPro" id="IPR008457">
    <property type="entry name" value="Cu-R_CopD_dom"/>
</dbReference>
<keyword evidence="4" id="KW-0479">Metal-binding</keyword>
<protein>
    <submittedName>
        <fullName evidence="14">Copper resistance protein CopC</fullName>
    </submittedName>
</protein>
<evidence type="ECO:0000256" key="2">
    <source>
        <dbReference type="ARBA" id="ARBA00022475"/>
    </source>
</evidence>
<evidence type="ECO:0000256" key="11">
    <source>
        <dbReference type="SAM" id="SignalP"/>
    </source>
</evidence>
<name>A0ABV6XMH3_9ACTN</name>
<evidence type="ECO:0000256" key="3">
    <source>
        <dbReference type="ARBA" id="ARBA00022692"/>
    </source>
</evidence>
<gene>
    <name evidence="14" type="ORF">ABUW04_14145</name>
</gene>
<keyword evidence="15" id="KW-1185">Reference proteome</keyword>
<feature type="transmembrane region" description="Helical" evidence="10">
    <location>
        <begin position="160"/>
        <end position="179"/>
    </location>
</feature>
<proteinExistence type="predicted"/>
<sequence>MQTAPRTRVASLTVLLGLLLALMLAGATSASAHAALLSSDPAQNAVVQSAPTQIVLHFSEQVTLATDDLRVFDPSGKRVDSGPTGHNGSDDTTARVALASGLAQGTYTVAWRAVSADTHPVSGAFTFSYGHTSSTTPVAGEQPIKGTTLVGALYGGSRTVQYAACALLVGSVALVLLCWPAGVRRRSVQRLMLAGWAGLLLATVAELLLRGPYEAATGIGQAFDLTVIQRTLSEHLGTMLVVRMLLLAAAGVFLSMLGGQNGVGRPAGDAGDSVEVGEDGEDGAVDGAAGIAGETDPATERRLRLTLGIAGAVIAIALACTWALADHASVGIQVGLAVPLDVVHILAMSFWLGGLATVLVGLRTPVAEGGIGVAQVRRFSAVAMGSVSALVATGVYQAWRGLGSWGALTSTTYGRLLLVKIGAVVVILAAAWMSRRWTALLGSEPEAVAVTEAATAAATATAEADPAQTPADEPDPVRRAQLERQDAARRTATAQRVREASPARGMLLRSVLLEVTFAVIVLIVTTLLTNAPPGRSVSEQARAAGQVQQITSGPADLTLPFDTGGPGANAKGKVSIEVDPARVGSNVLHAYVYDSNGKPVDEPELDVTLTLPAKSLGPLPVKLSKLDIGHWAASALQLPMAGSWQLSVSVRSDAIDETTVTATMNVSA</sequence>
<evidence type="ECO:0000256" key="8">
    <source>
        <dbReference type="ARBA" id="ARBA00023136"/>
    </source>
</evidence>
<feature type="transmembrane region" description="Helical" evidence="10">
    <location>
        <begin position="378"/>
        <end position="396"/>
    </location>
</feature>
<dbReference type="EMBL" id="JBEUKS010000004">
    <property type="protein sequence ID" value="MFC1439400.1"/>
    <property type="molecule type" value="Genomic_DNA"/>
</dbReference>
<reference evidence="14 15" key="1">
    <citation type="submission" date="2024-06" db="EMBL/GenBank/DDBJ databases">
        <authorList>
            <person name="Lee S.D."/>
        </authorList>
    </citation>
    <scope>NUCLEOTIDE SEQUENCE [LARGE SCALE GENOMIC DNA]</scope>
    <source>
        <strain evidence="14 15">N1-10</strain>
    </source>
</reference>
<evidence type="ECO:0000313" key="14">
    <source>
        <dbReference type="EMBL" id="MFC1439400.1"/>
    </source>
</evidence>
<keyword evidence="7" id="KW-0186">Copper</keyword>
<dbReference type="Proteomes" id="UP001592581">
    <property type="component" value="Unassembled WGS sequence"/>
</dbReference>
<dbReference type="InterPro" id="IPR032694">
    <property type="entry name" value="CopC/D"/>
</dbReference>
<evidence type="ECO:0000313" key="15">
    <source>
        <dbReference type="Proteomes" id="UP001592581"/>
    </source>
</evidence>
<organism evidence="14 15">
    <name type="scientific">Streptacidiphilus jeojiensis</name>
    <dbReference type="NCBI Taxonomy" id="3229225"/>
    <lineage>
        <taxon>Bacteria</taxon>
        <taxon>Bacillati</taxon>
        <taxon>Actinomycetota</taxon>
        <taxon>Actinomycetes</taxon>
        <taxon>Kitasatosporales</taxon>
        <taxon>Streptomycetaceae</taxon>
        <taxon>Streptacidiphilus</taxon>
    </lineage>
</organism>
<evidence type="ECO:0000256" key="4">
    <source>
        <dbReference type="ARBA" id="ARBA00022723"/>
    </source>
</evidence>
<dbReference type="Gene3D" id="2.60.40.1220">
    <property type="match status" value="1"/>
</dbReference>
<keyword evidence="3 10" id="KW-0812">Transmembrane</keyword>
<comment type="caution">
    <text evidence="14">The sequence shown here is derived from an EMBL/GenBank/DDBJ whole genome shotgun (WGS) entry which is preliminary data.</text>
</comment>
<dbReference type="SUPFAM" id="SSF81296">
    <property type="entry name" value="E set domains"/>
    <property type="match status" value="1"/>
</dbReference>
<feature type="signal peptide" evidence="11">
    <location>
        <begin position="1"/>
        <end position="34"/>
    </location>
</feature>
<evidence type="ECO:0000256" key="9">
    <source>
        <dbReference type="SAM" id="MobiDB-lite"/>
    </source>
</evidence>
<dbReference type="PANTHER" id="PTHR34820:SF4">
    <property type="entry name" value="INNER MEMBRANE PROTEIN YEBZ"/>
    <property type="match status" value="1"/>
</dbReference>
<feature type="transmembrane region" description="Helical" evidence="10">
    <location>
        <begin position="345"/>
        <end position="366"/>
    </location>
</feature>
<keyword evidence="5 11" id="KW-0732">Signal</keyword>
<accession>A0ABV6XMH3</accession>
<feature type="transmembrane region" description="Helical" evidence="10">
    <location>
        <begin position="240"/>
        <end position="257"/>
    </location>
</feature>
<dbReference type="PANTHER" id="PTHR34820">
    <property type="entry name" value="INNER MEMBRANE PROTEIN YEBZ"/>
    <property type="match status" value="1"/>
</dbReference>
<evidence type="ECO:0000256" key="6">
    <source>
        <dbReference type="ARBA" id="ARBA00022989"/>
    </source>
</evidence>
<keyword evidence="6 10" id="KW-1133">Transmembrane helix</keyword>
<feature type="region of interest" description="Disordered" evidence="9">
    <location>
        <begin position="459"/>
        <end position="478"/>
    </location>
</feature>
<dbReference type="Pfam" id="PF04234">
    <property type="entry name" value="CopC"/>
    <property type="match status" value="1"/>
</dbReference>
<feature type="domain" description="CopC" evidence="12">
    <location>
        <begin position="33"/>
        <end position="128"/>
    </location>
</feature>
<feature type="transmembrane region" description="Helical" evidence="10">
    <location>
        <begin position="506"/>
        <end position="528"/>
    </location>
</feature>
<dbReference type="InterPro" id="IPR014756">
    <property type="entry name" value="Ig_E-set"/>
</dbReference>
<dbReference type="InterPro" id="IPR007348">
    <property type="entry name" value="CopC_dom"/>
</dbReference>
<feature type="chain" id="PRO_5047184525" evidence="11">
    <location>
        <begin position="35"/>
        <end position="668"/>
    </location>
</feature>
<evidence type="ECO:0000256" key="5">
    <source>
        <dbReference type="ARBA" id="ARBA00022729"/>
    </source>
</evidence>
<evidence type="ECO:0000256" key="7">
    <source>
        <dbReference type="ARBA" id="ARBA00023008"/>
    </source>
</evidence>
<evidence type="ECO:0000259" key="13">
    <source>
        <dbReference type="Pfam" id="PF05425"/>
    </source>
</evidence>
<feature type="domain" description="Copper resistance protein D" evidence="13">
    <location>
        <begin position="376"/>
        <end position="442"/>
    </location>
</feature>
<keyword evidence="2" id="KW-1003">Cell membrane</keyword>
<keyword evidence="8 10" id="KW-0472">Membrane</keyword>
<dbReference type="InterPro" id="IPR014755">
    <property type="entry name" value="Cu-Rt/internalin_Ig-like"/>
</dbReference>
<feature type="transmembrane region" description="Helical" evidence="10">
    <location>
        <begin position="416"/>
        <end position="433"/>
    </location>
</feature>
<comment type="subcellular location">
    <subcellularLocation>
        <location evidence="1">Cell membrane</location>
        <topology evidence="1">Multi-pass membrane protein</topology>
    </subcellularLocation>
</comment>
<evidence type="ECO:0000256" key="1">
    <source>
        <dbReference type="ARBA" id="ARBA00004651"/>
    </source>
</evidence>
<evidence type="ECO:0000259" key="12">
    <source>
        <dbReference type="Pfam" id="PF04234"/>
    </source>
</evidence>